<keyword evidence="1" id="KW-0472">Membrane</keyword>
<evidence type="ECO:0000313" key="2">
    <source>
        <dbReference type="EMBL" id="AGA89191.1"/>
    </source>
</evidence>
<sequence length="267" mass="28621">MTCSPVDLRTGLLVGIGLVTNSLFEWLADIGTWFGGGTVDDWLPVHRLLAVGLFAGELLAVAAYARGARKRYRPRVGVEPQPAQVHGLILFLSNLSAEQARAVQAGLTTLDGLAAFRAAHGGLNWRMPLEAIAHHAPRLQHVIVICSAGRTGSAGQWPLFRALVQRVFPGAAFELRSAAQLDSRFGAGIDFEDVDGVAQATDDAYVHLLERGLPHSEILIDVTGGQKTNAIAATAVALAEGRRIQYVACDRDTCTCHLNVYDVTYDG</sequence>
<dbReference type="AlphaFoldDB" id="L0GT56"/>
<feature type="transmembrane region" description="Helical" evidence="1">
    <location>
        <begin position="48"/>
        <end position="65"/>
    </location>
</feature>
<keyword evidence="1" id="KW-1133">Transmembrane helix</keyword>
<reference evidence="2 3" key="1">
    <citation type="submission" date="2011-09" db="EMBL/GenBank/DDBJ databases">
        <title>Complete sequence of chromosome of Thioflavicoccus mobilis 8321.</title>
        <authorList>
            <consortium name="US DOE Joint Genome Institute"/>
            <person name="Lucas S."/>
            <person name="Han J."/>
            <person name="Lapidus A."/>
            <person name="Cheng J.-F."/>
            <person name="Goodwin L."/>
            <person name="Pitluck S."/>
            <person name="Peters L."/>
            <person name="Ovchinnikova G."/>
            <person name="Lu M."/>
            <person name="Detter J.C."/>
            <person name="Han C."/>
            <person name="Tapia R."/>
            <person name="Land M."/>
            <person name="Hauser L."/>
            <person name="Kyrpides N."/>
            <person name="Ivanova N."/>
            <person name="Pagani I."/>
            <person name="Vogl K."/>
            <person name="Liu Z."/>
            <person name="Imhoff J."/>
            <person name="Thiel V."/>
            <person name="Frigaard N.-U."/>
            <person name="Bryant D."/>
            <person name="Woyke T."/>
        </authorList>
    </citation>
    <scope>NUCLEOTIDE SEQUENCE [LARGE SCALE GENOMIC DNA]</scope>
    <source>
        <strain evidence="2 3">8321</strain>
    </source>
</reference>
<evidence type="ECO:0000256" key="1">
    <source>
        <dbReference type="SAM" id="Phobius"/>
    </source>
</evidence>
<dbReference type="OrthoDB" id="8672648at2"/>
<dbReference type="KEGG" id="tmb:Thimo_0321"/>
<organism evidence="2 3">
    <name type="scientific">Thioflavicoccus mobilis 8321</name>
    <dbReference type="NCBI Taxonomy" id="765912"/>
    <lineage>
        <taxon>Bacteria</taxon>
        <taxon>Pseudomonadati</taxon>
        <taxon>Pseudomonadota</taxon>
        <taxon>Gammaproteobacteria</taxon>
        <taxon>Chromatiales</taxon>
        <taxon>Chromatiaceae</taxon>
        <taxon>Thioflavicoccus</taxon>
    </lineage>
</organism>
<dbReference type="Proteomes" id="UP000010816">
    <property type="component" value="Chromosome"/>
</dbReference>
<evidence type="ECO:0000313" key="3">
    <source>
        <dbReference type="Proteomes" id="UP000010816"/>
    </source>
</evidence>
<dbReference type="EMBL" id="CP003051">
    <property type="protein sequence ID" value="AGA89191.1"/>
    <property type="molecule type" value="Genomic_DNA"/>
</dbReference>
<proteinExistence type="predicted"/>
<name>L0GT56_9GAMM</name>
<dbReference type="RefSeq" id="WP_015279341.1">
    <property type="nucleotide sequence ID" value="NC_019940.1"/>
</dbReference>
<gene>
    <name evidence="2" type="ORF">Thimo_0321</name>
</gene>
<keyword evidence="3" id="KW-1185">Reference proteome</keyword>
<dbReference type="HOGENOM" id="CLU_1041830_0_0_6"/>
<evidence type="ECO:0008006" key="4">
    <source>
        <dbReference type="Google" id="ProtNLM"/>
    </source>
</evidence>
<keyword evidence="1" id="KW-0812">Transmembrane</keyword>
<feature type="transmembrane region" description="Helical" evidence="1">
    <location>
        <begin position="12"/>
        <end position="28"/>
    </location>
</feature>
<protein>
    <recommendedName>
        <fullName evidence="4">CRISPR-associated protein (Cas_Cas02710)</fullName>
    </recommendedName>
</protein>
<accession>L0GT56</accession>
<dbReference type="eggNOG" id="ENOG5032YUE">
    <property type="taxonomic scope" value="Bacteria"/>
</dbReference>